<dbReference type="InterPro" id="IPR050250">
    <property type="entry name" value="Macrolide_Exporter_MacB"/>
</dbReference>
<reference evidence="10 11" key="1">
    <citation type="journal article" date="2012" name="BMC Genomics">
        <title>Complete genome sequence of Saccharothrix espanaensis DSM 44229T and comparison to the other completely sequenced Pseudonocardiaceae.</title>
        <authorList>
            <person name="Strobel T."/>
            <person name="Al-Dilaimi A."/>
            <person name="Blom J."/>
            <person name="Gessner A."/>
            <person name="Kalinowski J."/>
            <person name="Luzhetska M."/>
            <person name="Puhler A."/>
            <person name="Szczepanowski R."/>
            <person name="Bechthold A."/>
            <person name="Ruckert C."/>
        </authorList>
    </citation>
    <scope>NUCLEOTIDE SEQUENCE [LARGE SCALE GENOMIC DNA]</scope>
    <source>
        <strain evidence="11">ATCC 51144 / DSM 44229 / JCM 9112 / NBRC 15066 / NRRL 15764</strain>
    </source>
</reference>
<protein>
    <submittedName>
        <fullName evidence="10">ABC-type transporter, permease subunit</fullName>
        <ecNumber evidence="10">3.6.3.-</ecNumber>
    </submittedName>
</protein>
<dbReference type="eggNOG" id="COG0577">
    <property type="taxonomic scope" value="Bacteria"/>
</dbReference>
<feature type="domain" description="ABC3 transporter permease C-terminal" evidence="8">
    <location>
        <begin position="720"/>
        <end position="836"/>
    </location>
</feature>
<evidence type="ECO:0000259" key="9">
    <source>
        <dbReference type="Pfam" id="PF12704"/>
    </source>
</evidence>
<comment type="similarity">
    <text evidence="6">Belongs to the ABC-4 integral membrane protein family.</text>
</comment>
<feature type="transmembrane region" description="Helical" evidence="7">
    <location>
        <begin position="259"/>
        <end position="283"/>
    </location>
</feature>
<keyword evidence="2" id="KW-1003">Cell membrane</keyword>
<evidence type="ECO:0000313" key="10">
    <source>
        <dbReference type="EMBL" id="CCH31178.1"/>
    </source>
</evidence>
<dbReference type="EC" id="3.6.3.-" evidence="10"/>
<feature type="transmembrane region" description="Helical" evidence="7">
    <location>
        <begin position="406"/>
        <end position="425"/>
    </location>
</feature>
<dbReference type="AlphaFoldDB" id="K0K3S2"/>
<dbReference type="OrthoDB" id="9780560at2"/>
<dbReference type="KEGG" id="sesp:BN6_38890"/>
<dbReference type="HOGENOM" id="CLU_012341_1_0_11"/>
<dbReference type="InterPro" id="IPR025857">
    <property type="entry name" value="MacB_PCD"/>
</dbReference>
<dbReference type="InterPro" id="IPR003838">
    <property type="entry name" value="ABC3_permease_C"/>
</dbReference>
<dbReference type="GO" id="GO:0016787">
    <property type="term" value="F:hydrolase activity"/>
    <property type="evidence" value="ECO:0007669"/>
    <property type="project" value="UniProtKB-KW"/>
</dbReference>
<evidence type="ECO:0000256" key="5">
    <source>
        <dbReference type="ARBA" id="ARBA00023136"/>
    </source>
</evidence>
<dbReference type="PANTHER" id="PTHR30572">
    <property type="entry name" value="MEMBRANE COMPONENT OF TRANSPORTER-RELATED"/>
    <property type="match status" value="1"/>
</dbReference>
<feature type="domain" description="MacB-like periplasmic core" evidence="9">
    <location>
        <begin position="17"/>
        <end position="226"/>
    </location>
</feature>
<evidence type="ECO:0000313" key="11">
    <source>
        <dbReference type="Proteomes" id="UP000006281"/>
    </source>
</evidence>
<dbReference type="PATRIC" id="fig|1179773.3.peg.3890"/>
<comment type="subcellular location">
    <subcellularLocation>
        <location evidence="1">Cell membrane</location>
        <topology evidence="1">Multi-pass membrane protein</topology>
    </subcellularLocation>
</comment>
<dbReference type="Pfam" id="PF12704">
    <property type="entry name" value="MacB_PCD"/>
    <property type="match status" value="2"/>
</dbReference>
<evidence type="ECO:0000259" key="8">
    <source>
        <dbReference type="Pfam" id="PF02687"/>
    </source>
</evidence>
<evidence type="ECO:0000256" key="1">
    <source>
        <dbReference type="ARBA" id="ARBA00004651"/>
    </source>
</evidence>
<dbReference type="PANTHER" id="PTHR30572:SF4">
    <property type="entry name" value="ABC TRANSPORTER PERMEASE YTRF"/>
    <property type="match status" value="1"/>
</dbReference>
<feature type="domain" description="ABC3 transporter permease C-terminal" evidence="8">
    <location>
        <begin position="262"/>
        <end position="385"/>
    </location>
</feature>
<keyword evidence="11" id="KW-1185">Reference proteome</keyword>
<gene>
    <name evidence="10" type="ordered locus">BN6_38890</name>
</gene>
<evidence type="ECO:0000256" key="6">
    <source>
        <dbReference type="ARBA" id="ARBA00038076"/>
    </source>
</evidence>
<feature type="transmembrane region" description="Helical" evidence="7">
    <location>
        <begin position="717"/>
        <end position="742"/>
    </location>
</feature>
<dbReference type="EMBL" id="HE804045">
    <property type="protein sequence ID" value="CCH31178.1"/>
    <property type="molecule type" value="Genomic_DNA"/>
</dbReference>
<evidence type="ECO:0000256" key="3">
    <source>
        <dbReference type="ARBA" id="ARBA00022692"/>
    </source>
</evidence>
<keyword evidence="10" id="KW-0378">Hydrolase</keyword>
<dbReference type="Proteomes" id="UP000006281">
    <property type="component" value="Chromosome"/>
</dbReference>
<feature type="transmembrane region" description="Helical" evidence="7">
    <location>
        <begin position="431"/>
        <end position="464"/>
    </location>
</feature>
<feature type="transmembrane region" description="Helical" evidence="7">
    <location>
        <begin position="763"/>
        <end position="791"/>
    </location>
</feature>
<feature type="transmembrane region" description="Helical" evidence="7">
    <location>
        <begin position="811"/>
        <end position="828"/>
    </location>
</feature>
<keyword evidence="5 7" id="KW-0472">Membrane</keyword>
<keyword evidence="3 7" id="KW-0812">Transmembrane</keyword>
<accession>K0K3S2</accession>
<dbReference type="BioCyc" id="SESP1179773:BN6_RS18815-MONOMER"/>
<feature type="transmembrane region" description="Helical" evidence="7">
    <location>
        <begin position="303"/>
        <end position="333"/>
    </location>
</feature>
<dbReference type="STRING" id="1179773.BN6_38890"/>
<evidence type="ECO:0000256" key="2">
    <source>
        <dbReference type="ARBA" id="ARBA00022475"/>
    </source>
</evidence>
<evidence type="ECO:0000256" key="4">
    <source>
        <dbReference type="ARBA" id="ARBA00022989"/>
    </source>
</evidence>
<evidence type="ECO:0000256" key="7">
    <source>
        <dbReference type="SAM" id="Phobius"/>
    </source>
</evidence>
<proteinExistence type="inferred from homology"/>
<dbReference type="Pfam" id="PF02687">
    <property type="entry name" value="FtsX"/>
    <property type="match status" value="2"/>
</dbReference>
<feature type="transmembrane region" description="Helical" evidence="7">
    <location>
        <begin position="353"/>
        <end position="375"/>
    </location>
</feature>
<name>K0K3S2_SACES</name>
<dbReference type="RefSeq" id="WP_015101290.1">
    <property type="nucleotide sequence ID" value="NC_019673.1"/>
</dbReference>
<dbReference type="GO" id="GO:0022857">
    <property type="term" value="F:transmembrane transporter activity"/>
    <property type="evidence" value="ECO:0007669"/>
    <property type="project" value="TreeGrafter"/>
</dbReference>
<feature type="domain" description="MacB-like periplasmic core" evidence="9">
    <location>
        <begin position="487"/>
        <end position="687"/>
    </location>
</feature>
<sequence length="845" mass="86140">MRRTVLAGLRARVARLVLSSTAIVLGVAFVTGSLVLADAAQAGLRDAYAKAARNVDVSVTIATGAYRPDHPLDRRTVDAVRAVPGVAAAEGRESAAVPLVDPKGKAVTAVVVALPADEPLRPFDRAEGRYPGDDTEVALDVDTAAKSGYALGQRVTLLGTDDREREFTLVGTFRPAVTSGELAAGTELVVLPGALRAVAPDRGFTEVVARAEPGTDQRRLAAAVAAALDRADLAVATGEESIAALVRQTAPQSGGFTRFLTAFSVVALLVAAMVIANTFTILVSQRTRELALLRCVGAGRRQVFASVLAEAGVLGLVASALGLLGGLGVSALLQVGISSFSSRGADFTVHLPVSWRTVAVAFAVGVLVTLLAAVLPARKATRVPPIAALRTAPDEASSGRIGRARVVTAAVSAVAGVVAAVIGVRTGDQEGAVFATVASAALLGAVLVLGPLLVGPVIGALGALPRALFGVPAKLAAANAHRNPRRTAATTAALTIGLAVVTLVTSVAAAVQNSADRTVEAQFPSDYTISSAVHSRPLTDPLVDGLARLPQVAVAAPRDMVSADVGSTPAQLTAVRGDAIGTAVRPALLSGALDRLGPGELALSRELAEQTGLAVGDTVPTTSYGDERVTRELKVVAVYDKTDGLDLGLVELGTWRQLRPEATGYAEILVKLKPGVSAAQGREAVDRAAAASPLAQVESSAEARERSGEGVRRMLTFLWALVGLAMLIAVFGIANTLSLSVLERTRESALLRALGLTRGQLRGMLVVESLLMALMGALIGTALGVGSAWLLTGAVATPTQPLDFTVPFGQVGAMVAVAAVAAVLAALVPARRAARTALVAGLGDG</sequence>
<feature type="transmembrane region" description="Helical" evidence="7">
    <location>
        <begin position="492"/>
        <end position="511"/>
    </location>
</feature>
<dbReference type="GO" id="GO:0005886">
    <property type="term" value="C:plasma membrane"/>
    <property type="evidence" value="ECO:0007669"/>
    <property type="project" value="UniProtKB-SubCell"/>
</dbReference>
<organism evidence="10 11">
    <name type="scientific">Saccharothrix espanaensis (strain ATCC 51144 / DSM 44229 / JCM 9112 / NBRC 15066 / NRRL 15764)</name>
    <dbReference type="NCBI Taxonomy" id="1179773"/>
    <lineage>
        <taxon>Bacteria</taxon>
        <taxon>Bacillati</taxon>
        <taxon>Actinomycetota</taxon>
        <taxon>Actinomycetes</taxon>
        <taxon>Pseudonocardiales</taxon>
        <taxon>Pseudonocardiaceae</taxon>
        <taxon>Saccharothrix</taxon>
    </lineage>
</organism>
<keyword evidence="4 7" id="KW-1133">Transmembrane helix</keyword>